<reference evidence="3" key="1">
    <citation type="submission" date="2014-05" db="EMBL/GenBank/DDBJ databases">
        <title>The extremes of toxin expression variation revealed in two sympatric snake species.</title>
        <authorList>
            <person name="Margres M.J."/>
            <person name="Wray K.P."/>
            <person name="McGivern J.J."/>
            <person name="Seavy M."/>
            <person name="Sanader D."/>
            <person name="Facente J."/>
            <person name="Rokyta D.R."/>
        </authorList>
    </citation>
    <scope>NUCLEOTIDE SEQUENCE</scope>
</reference>
<feature type="coiled-coil region" evidence="1">
    <location>
        <begin position="256"/>
        <end position="343"/>
    </location>
</feature>
<dbReference type="GO" id="GO:0090160">
    <property type="term" value="P:Golgi to lysosome transport"/>
    <property type="evidence" value="ECO:0007669"/>
    <property type="project" value="TreeGrafter"/>
</dbReference>
<dbReference type="PANTHER" id="PTHR35072:SF1">
    <property type="entry name" value="COILED-COIL DOMAIN-CONTAINING PROTEIN 91"/>
    <property type="match status" value="1"/>
</dbReference>
<dbReference type="AlphaFoldDB" id="A0A0F7ZCE3"/>
<keyword evidence="1" id="KW-0175">Coiled coil</keyword>
<dbReference type="PANTHER" id="PTHR35072">
    <property type="entry name" value="COILED-COIL DOMAIN-CONTAINING PROTEIN 91"/>
    <property type="match status" value="1"/>
</dbReference>
<feature type="region of interest" description="Disordered" evidence="2">
    <location>
        <begin position="54"/>
        <end position="114"/>
    </location>
</feature>
<evidence type="ECO:0000256" key="2">
    <source>
        <dbReference type="SAM" id="MobiDB-lite"/>
    </source>
</evidence>
<dbReference type="EMBL" id="GBEX01000622">
    <property type="protein sequence ID" value="JAI13938.1"/>
    <property type="molecule type" value="mRNA"/>
</dbReference>
<dbReference type="GO" id="GO:0005802">
    <property type="term" value="C:trans-Golgi network"/>
    <property type="evidence" value="ECO:0007669"/>
    <property type="project" value="TreeGrafter"/>
</dbReference>
<feature type="coiled-coil region" evidence="1">
    <location>
        <begin position="379"/>
        <end position="406"/>
    </location>
</feature>
<dbReference type="GO" id="GO:0005829">
    <property type="term" value="C:cytosol"/>
    <property type="evidence" value="ECO:0007669"/>
    <property type="project" value="GOC"/>
</dbReference>
<feature type="compositionally biased region" description="Basic and acidic residues" evidence="2">
    <location>
        <begin position="100"/>
        <end position="113"/>
    </location>
</feature>
<protein>
    <submittedName>
        <fullName evidence="3">Coiled-coil domain-containing protein 91</fullName>
    </submittedName>
</protein>
<evidence type="ECO:0000256" key="1">
    <source>
        <dbReference type="SAM" id="Coils"/>
    </source>
</evidence>
<name>A0A0F7ZCE3_CROAD</name>
<evidence type="ECO:0000313" key="3">
    <source>
        <dbReference type="EMBL" id="JAI13938.1"/>
    </source>
</evidence>
<accession>A0A0F7ZCE3</accession>
<proteinExistence type="evidence at transcript level"/>
<dbReference type="InterPro" id="IPR034592">
    <property type="entry name" value="CCDC91"/>
</dbReference>
<organism evidence="3">
    <name type="scientific">Crotalus adamanteus</name>
    <name type="common">Eastern diamondback rattlesnake</name>
    <dbReference type="NCBI Taxonomy" id="8729"/>
    <lineage>
        <taxon>Eukaryota</taxon>
        <taxon>Metazoa</taxon>
        <taxon>Chordata</taxon>
        <taxon>Craniata</taxon>
        <taxon>Vertebrata</taxon>
        <taxon>Euteleostomi</taxon>
        <taxon>Lepidosauria</taxon>
        <taxon>Squamata</taxon>
        <taxon>Bifurcata</taxon>
        <taxon>Unidentata</taxon>
        <taxon>Episquamata</taxon>
        <taxon>Toxicofera</taxon>
        <taxon>Serpentes</taxon>
        <taxon>Colubroidea</taxon>
        <taxon>Viperidae</taxon>
        <taxon>Crotalinae</taxon>
        <taxon>Crotalus</taxon>
    </lineage>
</organism>
<sequence>MDDDYFGGFEAAEIFFKDGNSEPQTTSPAIPWAVFSTVPEILAPPTVSAELLSKQAPDDVPADTQLPPNTLSAADLKEKQPVDPPLTENPERASASYDEADTKPRRNDSEKHFQQTLSALESKLQTADEEKARIKKELEDLLEKHRTLETDYMKEKARIKKELEDLLEKHRTLETDYMKEKDDKLISHKDIYNKLQEKHKAELEDLRKAGHEALSIIVEEFKALLKVVVDEREKSLEKQHVSAVEKQAQKCEELLNAQHQRLLDMLEEERGILEDKTKESLLQQSLEYKEMLEKCMENERERNKEALAAAAKLEKEDMQAAILAAVTAERESMEKTHDQEKELWQAERDKDRGKIAQVVEEAVERQKQKSEEMVKAAILEEQKKSEKAVEEAVKQTREKLMEYIKEQKRLDQVIRQRSFSSLELFLSCAQKQLSCLLQEEVTVAETAGQNP</sequence>